<comment type="caution">
    <text evidence="1">The sequence shown here is derived from an EMBL/GenBank/DDBJ whole genome shotgun (WGS) entry which is preliminary data.</text>
</comment>
<dbReference type="EMBL" id="PSZM01000047">
    <property type="protein sequence ID" value="PQL89448.1"/>
    <property type="molecule type" value="Genomic_DNA"/>
</dbReference>
<keyword evidence="2" id="KW-1185">Reference proteome</keyword>
<evidence type="ECO:0000313" key="2">
    <source>
        <dbReference type="Proteomes" id="UP000238042"/>
    </source>
</evidence>
<accession>A0A2S8A4G6</accession>
<dbReference type="RefSeq" id="WP_105247830.1">
    <property type="nucleotide sequence ID" value="NZ_PSZM01000047.1"/>
</dbReference>
<protein>
    <submittedName>
        <fullName evidence="1">Uncharacterized protein</fullName>
    </submittedName>
</protein>
<evidence type="ECO:0000313" key="1">
    <source>
        <dbReference type="EMBL" id="PQL89448.1"/>
    </source>
</evidence>
<dbReference type="AlphaFoldDB" id="A0A2S8A4G6"/>
<organism evidence="1 2">
    <name type="scientific">Apibacter adventoris</name>
    <dbReference type="NCBI Taxonomy" id="1679466"/>
    <lineage>
        <taxon>Bacteria</taxon>
        <taxon>Pseudomonadati</taxon>
        <taxon>Bacteroidota</taxon>
        <taxon>Flavobacteriia</taxon>
        <taxon>Flavobacteriales</taxon>
        <taxon>Weeksellaceae</taxon>
        <taxon>Apibacter</taxon>
    </lineage>
</organism>
<reference evidence="1 2" key="1">
    <citation type="submission" date="2018-02" db="EMBL/GenBank/DDBJ databases">
        <title>Genome sequences of Apibacter spp., gut symbionts of Asian honey bees.</title>
        <authorList>
            <person name="Kwong W.K."/>
            <person name="Steele M.I."/>
            <person name="Moran N.A."/>
        </authorList>
    </citation>
    <scope>NUCLEOTIDE SEQUENCE [LARGE SCALE GENOMIC DNA]</scope>
    <source>
        <strain evidence="2">wkB301</strain>
    </source>
</reference>
<sequence length="79" mass="8333">MEPGEITGKKAAEASIVLATEGAGTVIKSVSKTSATVEIIETLVGKNVSKIESLASSRKIMSLQDGVRSHSIVEKFMKK</sequence>
<gene>
    <name evidence="1" type="ORF">C4S77_12460</name>
</gene>
<name>A0A2S8A4G6_9FLAO</name>
<proteinExistence type="predicted"/>
<dbReference type="Proteomes" id="UP000238042">
    <property type="component" value="Unassembled WGS sequence"/>
</dbReference>